<dbReference type="Proteomes" id="UP001336835">
    <property type="component" value="Unassembled WGS sequence"/>
</dbReference>
<comment type="subcellular location">
    <subcellularLocation>
        <location evidence="1">Endoplasmic reticulum</location>
    </subcellularLocation>
    <subcellularLocation>
        <location evidence="3">Golgi apparatus</location>
    </subcellularLocation>
    <subcellularLocation>
        <location evidence="2">Lysosome</location>
    </subcellularLocation>
    <subcellularLocation>
        <location evidence="4">Secreted</location>
    </subcellularLocation>
</comment>
<keyword evidence="24" id="KW-1185">Reference proteome</keyword>
<dbReference type="InterPro" id="IPR039866">
    <property type="entry name" value="CPQ"/>
</dbReference>
<dbReference type="InterPro" id="IPR007484">
    <property type="entry name" value="Peptidase_M28"/>
</dbReference>
<dbReference type="SUPFAM" id="SSF53187">
    <property type="entry name" value="Zn-dependent exopeptidases"/>
    <property type="match status" value="1"/>
</dbReference>
<keyword evidence="9" id="KW-0479">Metal-binding</keyword>
<organism evidence="23 24">
    <name type="scientific">Pedobacter albus</name>
    <dbReference type="NCBI Taxonomy" id="3113905"/>
    <lineage>
        <taxon>Bacteria</taxon>
        <taxon>Pseudomonadati</taxon>
        <taxon>Bacteroidota</taxon>
        <taxon>Sphingobacteriia</taxon>
        <taxon>Sphingobacteriales</taxon>
        <taxon>Sphingobacteriaceae</taxon>
        <taxon>Pedobacter</taxon>
    </lineage>
</organism>
<reference evidence="23 24" key="1">
    <citation type="submission" date="2024-01" db="EMBL/GenBank/DDBJ databases">
        <title>Pedobacter sp. nov., isolated from fresh soil.</title>
        <authorList>
            <person name="Le N.T.T."/>
        </authorList>
    </citation>
    <scope>NUCLEOTIDE SEQUENCE [LARGE SCALE GENOMIC DNA]</scope>
    <source>
        <strain evidence="23 24">KR3-3</strain>
    </source>
</reference>
<name>A0ABU7ICD0_9SPHI</name>
<evidence type="ECO:0000256" key="9">
    <source>
        <dbReference type="ARBA" id="ARBA00022723"/>
    </source>
</evidence>
<evidence type="ECO:0000256" key="20">
    <source>
        <dbReference type="ARBA" id="ARBA00033328"/>
    </source>
</evidence>
<keyword evidence="16" id="KW-0865">Zymogen</keyword>
<feature type="region of interest" description="Disordered" evidence="21">
    <location>
        <begin position="510"/>
        <end position="530"/>
    </location>
</feature>
<sequence>MKTFLHPKGFSAARYAAAMFIGASMCCGSLSFAQSSKDPVINNIVNEENSNSQLEKLAHELLDVVGPRLVGSPQMKQANDWAVKKYSDWGISARNEKWGEWRGWQRGVSHIDLISPRVRTLEGTQLAWSPSTSGKGVKAEAIILPEVADSMAFQNWLPNVKGKLVMISMNPVSGRPDKNWEEFATKDLYNKFKKEKDDAAKAWKDRLTKTGLTAKNLALAIEKAGAAGIIINNWSQGWGVDKIFGANTTKIPTVDLSVEDYGLVYRLATYGSKPVLNIVSESKELGLVPTFNTIAEIKGTQKPNEYVMLSAHFDSWDGASGATDNGSGTIMMMEAMRLLKKFYPNPKRTILVGHWGSEEQGLNGSRAFVEDHPEIVNNLQALFNQDNGTGRVVNLSGQGFAKAKDYLTRWLAQVPDTIKNQIKTNFPGAPGGGGSDFASFVAVGAPGFSLSSTSWDYGSYTWHTNRDSYDKLVFDEIRSNAILAAIMVYMACEDPERTSNERITLPVNERTGKPGVWPPQTKAIRKGGVN</sequence>
<feature type="domain" description="Peptidase M28" evidence="22">
    <location>
        <begin position="292"/>
        <end position="481"/>
    </location>
</feature>
<evidence type="ECO:0000256" key="8">
    <source>
        <dbReference type="ARBA" id="ARBA00022670"/>
    </source>
</evidence>
<evidence type="ECO:0000256" key="14">
    <source>
        <dbReference type="ARBA" id="ARBA00023034"/>
    </source>
</evidence>
<keyword evidence="10" id="KW-0732">Signal</keyword>
<evidence type="ECO:0000256" key="11">
    <source>
        <dbReference type="ARBA" id="ARBA00022801"/>
    </source>
</evidence>
<evidence type="ECO:0000256" key="5">
    <source>
        <dbReference type="ARBA" id="ARBA00014116"/>
    </source>
</evidence>
<evidence type="ECO:0000256" key="19">
    <source>
        <dbReference type="ARBA" id="ARBA00025833"/>
    </source>
</evidence>
<comment type="caution">
    <text evidence="23">The sequence shown here is derived from an EMBL/GenBank/DDBJ whole genome shotgun (WGS) entry which is preliminary data.</text>
</comment>
<evidence type="ECO:0000256" key="10">
    <source>
        <dbReference type="ARBA" id="ARBA00022729"/>
    </source>
</evidence>
<evidence type="ECO:0000256" key="7">
    <source>
        <dbReference type="ARBA" id="ARBA00022645"/>
    </source>
</evidence>
<dbReference type="EMBL" id="JAZDQT010000003">
    <property type="protein sequence ID" value="MEE1947031.1"/>
    <property type="molecule type" value="Genomic_DNA"/>
</dbReference>
<dbReference type="Gene3D" id="3.40.630.10">
    <property type="entry name" value="Zn peptidases"/>
    <property type="match status" value="1"/>
</dbReference>
<comment type="subunit">
    <text evidence="19">Homodimer. The monomeric form is inactive while the homodimer is active.</text>
</comment>
<evidence type="ECO:0000256" key="2">
    <source>
        <dbReference type="ARBA" id="ARBA00004371"/>
    </source>
</evidence>
<evidence type="ECO:0000256" key="6">
    <source>
        <dbReference type="ARBA" id="ARBA00022525"/>
    </source>
</evidence>
<dbReference type="Pfam" id="PF04389">
    <property type="entry name" value="Peptidase_M28"/>
    <property type="match status" value="1"/>
</dbReference>
<evidence type="ECO:0000256" key="18">
    <source>
        <dbReference type="ARBA" id="ARBA00023228"/>
    </source>
</evidence>
<evidence type="ECO:0000256" key="4">
    <source>
        <dbReference type="ARBA" id="ARBA00004613"/>
    </source>
</evidence>
<keyword evidence="12" id="KW-0256">Endoplasmic reticulum</keyword>
<evidence type="ECO:0000256" key="17">
    <source>
        <dbReference type="ARBA" id="ARBA00023180"/>
    </source>
</evidence>
<evidence type="ECO:0000256" key="3">
    <source>
        <dbReference type="ARBA" id="ARBA00004555"/>
    </source>
</evidence>
<accession>A0ABU7ICD0</accession>
<evidence type="ECO:0000259" key="22">
    <source>
        <dbReference type="Pfam" id="PF04389"/>
    </source>
</evidence>
<proteinExistence type="predicted"/>
<keyword evidence="7" id="KW-0121">Carboxypeptidase</keyword>
<gene>
    <name evidence="23" type="ORF">VRU48_18040</name>
</gene>
<evidence type="ECO:0000256" key="21">
    <source>
        <dbReference type="SAM" id="MobiDB-lite"/>
    </source>
</evidence>
<keyword evidence="17" id="KW-0325">Glycoprotein</keyword>
<keyword evidence="15" id="KW-0482">Metalloprotease</keyword>
<evidence type="ECO:0000313" key="24">
    <source>
        <dbReference type="Proteomes" id="UP001336835"/>
    </source>
</evidence>
<evidence type="ECO:0000313" key="23">
    <source>
        <dbReference type="EMBL" id="MEE1947031.1"/>
    </source>
</evidence>
<evidence type="ECO:0000256" key="16">
    <source>
        <dbReference type="ARBA" id="ARBA00023145"/>
    </source>
</evidence>
<evidence type="ECO:0000256" key="12">
    <source>
        <dbReference type="ARBA" id="ARBA00022824"/>
    </source>
</evidence>
<dbReference type="RefSeq" id="WP_330109317.1">
    <property type="nucleotide sequence ID" value="NZ_JAZDQT010000003.1"/>
</dbReference>
<keyword evidence="18" id="KW-0458">Lysosome</keyword>
<keyword evidence="11" id="KW-0378">Hydrolase</keyword>
<dbReference type="PANTHER" id="PTHR12053">
    <property type="entry name" value="PROTEASE FAMILY M28 PLASMA GLUTAMATE CARBOXYPEPTIDASE-RELATED"/>
    <property type="match status" value="1"/>
</dbReference>
<evidence type="ECO:0000256" key="1">
    <source>
        <dbReference type="ARBA" id="ARBA00004240"/>
    </source>
</evidence>
<keyword evidence="6" id="KW-0964">Secreted</keyword>
<dbReference type="Gene3D" id="3.50.30.30">
    <property type="match status" value="1"/>
</dbReference>
<keyword evidence="14" id="KW-0333">Golgi apparatus</keyword>
<dbReference type="PANTHER" id="PTHR12053:SF3">
    <property type="entry name" value="CARBOXYPEPTIDASE Q"/>
    <property type="match status" value="1"/>
</dbReference>
<evidence type="ECO:0000256" key="15">
    <source>
        <dbReference type="ARBA" id="ARBA00023049"/>
    </source>
</evidence>
<evidence type="ECO:0000256" key="13">
    <source>
        <dbReference type="ARBA" id="ARBA00022833"/>
    </source>
</evidence>
<protein>
    <recommendedName>
        <fullName evidence="5">Carboxypeptidase Q</fullName>
    </recommendedName>
    <alternativeName>
        <fullName evidence="20">Plasma glutamate carboxypeptidase</fullName>
    </alternativeName>
</protein>
<keyword evidence="8" id="KW-0645">Protease</keyword>
<keyword evidence="13" id="KW-0862">Zinc</keyword>